<dbReference type="PANTHER" id="PTHR11102:SF160">
    <property type="entry name" value="ERAD-ASSOCIATED E3 UBIQUITIN-PROTEIN LIGASE COMPONENT HRD3"/>
    <property type="match status" value="1"/>
</dbReference>
<name>A0A2A2EFA9_9BIFI</name>
<dbReference type="EMBL" id="MVOH01000008">
    <property type="protein sequence ID" value="PAU67899.1"/>
    <property type="molecule type" value="Genomic_DNA"/>
</dbReference>
<dbReference type="SUPFAM" id="SSF81901">
    <property type="entry name" value="HCP-like"/>
    <property type="match status" value="1"/>
</dbReference>
<evidence type="ECO:0008006" key="3">
    <source>
        <dbReference type="Google" id="ProtNLM"/>
    </source>
</evidence>
<dbReference type="InterPro" id="IPR050767">
    <property type="entry name" value="Sel1_AlgK"/>
</dbReference>
<dbReference type="InterPro" id="IPR011990">
    <property type="entry name" value="TPR-like_helical_dom_sf"/>
</dbReference>
<accession>A0A2A2EFA9</accession>
<organism evidence="1 2">
    <name type="scientific">Bifidobacterium criceti</name>
    <dbReference type="NCBI Taxonomy" id="1960969"/>
    <lineage>
        <taxon>Bacteria</taxon>
        <taxon>Bacillati</taxon>
        <taxon>Actinomycetota</taxon>
        <taxon>Actinomycetes</taxon>
        <taxon>Bifidobacteriales</taxon>
        <taxon>Bifidobacteriaceae</taxon>
        <taxon>Bifidobacterium</taxon>
    </lineage>
</organism>
<dbReference type="Gene3D" id="1.25.40.10">
    <property type="entry name" value="Tetratricopeptide repeat domain"/>
    <property type="match status" value="1"/>
</dbReference>
<evidence type="ECO:0000313" key="1">
    <source>
        <dbReference type="EMBL" id="PAU67899.1"/>
    </source>
</evidence>
<gene>
    <name evidence="1" type="ORF">B1526_0874</name>
</gene>
<dbReference type="AlphaFoldDB" id="A0A2A2EFA9"/>
<proteinExistence type="predicted"/>
<dbReference type="Proteomes" id="UP000218399">
    <property type="component" value="Unassembled WGS sequence"/>
</dbReference>
<keyword evidence="2" id="KW-1185">Reference proteome</keyword>
<reference evidence="1 2" key="1">
    <citation type="journal article" date="2017" name="ISME J.">
        <title>Unveiling bifidobacterial biogeography across the mammalian branch of the tree of life.</title>
        <authorList>
            <person name="Milani C."/>
            <person name="Mangifesta M."/>
            <person name="Mancabelli L."/>
            <person name="Lugli G.A."/>
            <person name="James K."/>
            <person name="Duranti S."/>
            <person name="Turroni F."/>
            <person name="Ferrario C."/>
            <person name="Ossiprandi M.C."/>
            <person name="van Sinderen D."/>
            <person name="Ventura M."/>
        </authorList>
    </citation>
    <scope>NUCLEOTIDE SEQUENCE [LARGE SCALE GENOMIC DNA]</scope>
    <source>
        <strain evidence="2">Ham19E</strain>
    </source>
</reference>
<dbReference type="RefSeq" id="WP_162287937.1">
    <property type="nucleotide sequence ID" value="NZ_MVOH01000008.1"/>
</dbReference>
<sequence length="357" mass="40379">MFYIEEAMRAHTNSVGTLDSVSDIERAQYHGCVKLAEILFRHAAGRGHARAWLALGRIYHDDVNEGDYFNSCYTARIKGHEPIVEQPPIAERARICFERAAELGEAEALAFLGDLRLQGRGCRRDARRAFALYEQAYARADEDGQVKYAKAAAAARLARCLAYGVGCGIDKPRAITLFQYASEHLADIARDNPWWYEDPRTGAQEEVIELTTSAGDHEGAPEAPAVVPAEVWDEIPYAPITKHLPMLEQMDDSGTPVSPFWFSYHDDVEYFIDDVFRFADDHPELDTSYYLGFVESAFLDTPIERIDPADCDARAVFMMVFYAVRYEKFYTGLLAGLLRGGAVQRWLRRLKQLDDEQ</sequence>
<protein>
    <recommendedName>
        <fullName evidence="3">TPR repeat protein</fullName>
    </recommendedName>
</protein>
<dbReference type="SMART" id="SM00671">
    <property type="entry name" value="SEL1"/>
    <property type="match status" value="2"/>
</dbReference>
<comment type="caution">
    <text evidence="1">The sequence shown here is derived from an EMBL/GenBank/DDBJ whole genome shotgun (WGS) entry which is preliminary data.</text>
</comment>
<evidence type="ECO:0000313" key="2">
    <source>
        <dbReference type="Proteomes" id="UP000218399"/>
    </source>
</evidence>
<dbReference type="Pfam" id="PF08238">
    <property type="entry name" value="Sel1"/>
    <property type="match status" value="3"/>
</dbReference>
<dbReference type="PANTHER" id="PTHR11102">
    <property type="entry name" value="SEL-1-LIKE PROTEIN"/>
    <property type="match status" value="1"/>
</dbReference>
<dbReference type="InterPro" id="IPR006597">
    <property type="entry name" value="Sel1-like"/>
</dbReference>